<evidence type="ECO:0000313" key="1">
    <source>
        <dbReference type="EMBL" id="ABT14593.1"/>
    </source>
</evidence>
<reference evidence="1 2" key="1">
    <citation type="journal article" date="2007" name="Virology">
        <title>Sequence and annotation of the 369-kb NY-2A and the 345-kb AR158 viruses that infect Chlorella NC64A.</title>
        <authorList>
            <person name="Fitzgerald L.A."/>
            <person name="Graves M.V."/>
            <person name="Li X."/>
            <person name="Feldblyum T."/>
            <person name="Nierman W.C."/>
            <person name="Van Etten J.L."/>
        </authorList>
    </citation>
    <scope>NUCLEOTIDE SEQUENCE [LARGE SCALE GENOMIC DNA]</scope>
    <source>
        <strain evidence="1 2">NY-2A</strain>
    </source>
</reference>
<organismHost>
    <name type="scientific">Chlorella</name>
    <dbReference type="NCBI Taxonomy" id="3071"/>
</organismHost>
<protein>
    <submittedName>
        <fullName evidence="1">Uncharacterized protein b194L</fullName>
    </submittedName>
</protein>
<gene>
    <name evidence="1" type="primary">b194L</name>
    <name evidence="1" type="ORF">NY2A_b194L</name>
</gene>
<dbReference type="RefSeq" id="YP_001497390.1">
    <property type="nucleotide sequence ID" value="NC_009898.1"/>
</dbReference>
<dbReference type="KEGG" id="vg:5658726"/>
<dbReference type="EMBL" id="DQ491002">
    <property type="protein sequence ID" value="ABT14593.1"/>
    <property type="molecule type" value="Genomic_DNA"/>
</dbReference>
<sequence length="337" mass="40258">MILLVYCEFCDLFIGLRVLNRYLIDIRNSDYFRIKFDDICRLCHGFFTHGYKCIRSLLANDDEYVLSLLHPMIFLVYCEFRDLFIGFRVLNRYLIGIRNSDYFRIKFDGICRLCHGFFTHRHERIRSLLANDDEHVLSLLHPMIFLVYCEFRDLFIGLRVLNRYLIGIRNSDYFRIKFDGICRLCHGFFTHGYKCIRSLFTYGDDYIFSLLHPMIFLVYCEFRDLFIRLRVLNRYLIGIRNSDYFRIKFDGICRLWCGFGCGFRCGFNSALLVYRYECIWIFVPRDDVDSFADLHPVFVLGDGHLRQLLVRFSILQAYLVGVRNSGHLRGNYDGSSR</sequence>
<dbReference type="OrthoDB" id="31291at10239"/>
<keyword evidence="2" id="KW-1185">Reference proteome</keyword>
<dbReference type="GeneID" id="5658726"/>
<accession>A7IW69</accession>
<dbReference type="Proteomes" id="UP000202419">
    <property type="component" value="Segment"/>
</dbReference>
<evidence type="ECO:0000313" key="2">
    <source>
        <dbReference type="Proteomes" id="UP000202419"/>
    </source>
</evidence>
<name>A7IW69_PBCVN</name>
<organism evidence="1 2">
    <name type="scientific">Paramecium bursaria Chlorella virus NY2A</name>
    <name type="common">PBCV-NY2A</name>
    <dbReference type="NCBI Taxonomy" id="46021"/>
    <lineage>
        <taxon>Viruses</taxon>
        <taxon>Varidnaviria</taxon>
        <taxon>Bamfordvirae</taxon>
        <taxon>Nucleocytoviricota</taxon>
        <taxon>Megaviricetes</taxon>
        <taxon>Algavirales</taxon>
        <taxon>Phycodnaviridae</taxon>
        <taxon>Chlorovirus</taxon>
        <taxon>Chlorovirus americanus</taxon>
    </lineage>
</organism>
<proteinExistence type="predicted"/>